<organism evidence="2 3">
    <name type="scientific">Novipirellula aureliae</name>
    <dbReference type="NCBI Taxonomy" id="2527966"/>
    <lineage>
        <taxon>Bacteria</taxon>
        <taxon>Pseudomonadati</taxon>
        <taxon>Planctomycetota</taxon>
        <taxon>Planctomycetia</taxon>
        <taxon>Pirellulales</taxon>
        <taxon>Pirellulaceae</taxon>
        <taxon>Novipirellula</taxon>
    </lineage>
</organism>
<comment type="caution">
    <text evidence="2">The sequence shown here is derived from an EMBL/GenBank/DDBJ whole genome shotgun (WGS) entry which is preliminary data.</text>
</comment>
<gene>
    <name evidence="2" type="ORF">Q31b_56540</name>
</gene>
<dbReference type="EMBL" id="SJPY01000012">
    <property type="protein sequence ID" value="TWU34183.1"/>
    <property type="molecule type" value="Genomic_DNA"/>
</dbReference>
<proteinExistence type="predicted"/>
<sequence precursor="true">MKVNIRFAIALLVGSLSLSAPLEAPAQQPDRITDELFDFQSSGDEVSVHRVEDYYSLPTSPSDRSRTAMTPAEMRMARAIYRKEQRIARLEYRAWNGYEPLRPTWNANPMTSSRYGRSIIYVPVYVYH</sequence>
<accession>A0A5C6DAK1</accession>
<dbReference type="Proteomes" id="UP000315471">
    <property type="component" value="Unassembled WGS sequence"/>
</dbReference>
<evidence type="ECO:0000256" key="1">
    <source>
        <dbReference type="SAM" id="SignalP"/>
    </source>
</evidence>
<dbReference type="RefSeq" id="WP_146602712.1">
    <property type="nucleotide sequence ID" value="NZ_SJPY01000012.1"/>
</dbReference>
<protein>
    <submittedName>
        <fullName evidence="2">Uncharacterized protein</fullName>
    </submittedName>
</protein>
<feature type="chain" id="PRO_5022700032" evidence="1">
    <location>
        <begin position="27"/>
        <end position="128"/>
    </location>
</feature>
<evidence type="ECO:0000313" key="2">
    <source>
        <dbReference type="EMBL" id="TWU34183.1"/>
    </source>
</evidence>
<dbReference type="AlphaFoldDB" id="A0A5C6DAK1"/>
<feature type="signal peptide" evidence="1">
    <location>
        <begin position="1"/>
        <end position="26"/>
    </location>
</feature>
<dbReference type="OrthoDB" id="283259at2"/>
<keyword evidence="1" id="KW-0732">Signal</keyword>
<keyword evidence="3" id="KW-1185">Reference proteome</keyword>
<name>A0A5C6DAK1_9BACT</name>
<reference evidence="2 3" key="1">
    <citation type="submission" date="2019-02" db="EMBL/GenBank/DDBJ databases">
        <title>Deep-cultivation of Planctomycetes and their phenomic and genomic characterization uncovers novel biology.</title>
        <authorList>
            <person name="Wiegand S."/>
            <person name="Jogler M."/>
            <person name="Boedeker C."/>
            <person name="Pinto D."/>
            <person name="Vollmers J."/>
            <person name="Rivas-Marin E."/>
            <person name="Kohn T."/>
            <person name="Peeters S.H."/>
            <person name="Heuer A."/>
            <person name="Rast P."/>
            <person name="Oberbeckmann S."/>
            <person name="Bunk B."/>
            <person name="Jeske O."/>
            <person name="Meyerdierks A."/>
            <person name="Storesund J.E."/>
            <person name="Kallscheuer N."/>
            <person name="Luecker S."/>
            <person name="Lage O.M."/>
            <person name="Pohl T."/>
            <person name="Merkel B.J."/>
            <person name="Hornburger P."/>
            <person name="Mueller R.-W."/>
            <person name="Bruemmer F."/>
            <person name="Labrenz M."/>
            <person name="Spormann A.M."/>
            <person name="Op Den Camp H."/>
            <person name="Overmann J."/>
            <person name="Amann R."/>
            <person name="Jetten M.S.M."/>
            <person name="Mascher T."/>
            <person name="Medema M.H."/>
            <person name="Devos D.P."/>
            <person name="Kaster A.-K."/>
            <person name="Ovreas L."/>
            <person name="Rohde M."/>
            <person name="Galperin M.Y."/>
            <person name="Jogler C."/>
        </authorList>
    </citation>
    <scope>NUCLEOTIDE SEQUENCE [LARGE SCALE GENOMIC DNA]</scope>
    <source>
        <strain evidence="2 3">Q31b</strain>
    </source>
</reference>
<evidence type="ECO:0000313" key="3">
    <source>
        <dbReference type="Proteomes" id="UP000315471"/>
    </source>
</evidence>